<dbReference type="Gene3D" id="3.30.559.30">
    <property type="entry name" value="Nonribosomal peptide synthetase, condensation domain"/>
    <property type="match status" value="2"/>
</dbReference>
<dbReference type="CDD" id="cd00833">
    <property type="entry name" value="PKS"/>
    <property type="match status" value="2"/>
</dbReference>
<evidence type="ECO:0000256" key="5">
    <source>
        <dbReference type="ARBA" id="ARBA00022598"/>
    </source>
</evidence>
<dbReference type="Pfam" id="PF00378">
    <property type="entry name" value="ECH_1"/>
    <property type="match status" value="2"/>
</dbReference>
<evidence type="ECO:0000313" key="15">
    <source>
        <dbReference type="Proteomes" id="UP000031623"/>
    </source>
</evidence>
<dbReference type="InterPro" id="IPR014031">
    <property type="entry name" value="Ketoacyl_synth_C"/>
</dbReference>
<dbReference type="InterPro" id="IPR010037">
    <property type="entry name" value="FkbH_domain"/>
</dbReference>
<dbReference type="PROSITE" id="PS52019">
    <property type="entry name" value="PKS_MFAS_DH"/>
    <property type="match status" value="1"/>
</dbReference>
<dbReference type="InterPro" id="IPR009081">
    <property type="entry name" value="PP-bd_ACP"/>
</dbReference>
<dbReference type="GO" id="GO:0006633">
    <property type="term" value="P:fatty acid biosynthetic process"/>
    <property type="evidence" value="ECO:0007669"/>
    <property type="project" value="UniProtKB-UniPathway"/>
</dbReference>
<feature type="region of interest" description="Disordered" evidence="10">
    <location>
        <begin position="1108"/>
        <end position="1127"/>
    </location>
</feature>
<dbReference type="Gene3D" id="3.90.226.10">
    <property type="entry name" value="2-enoyl-CoA Hydratase, Chain A, domain 1"/>
    <property type="match status" value="3"/>
</dbReference>
<evidence type="ECO:0000256" key="6">
    <source>
        <dbReference type="ARBA" id="ARBA00022679"/>
    </source>
</evidence>
<dbReference type="GO" id="GO:0016788">
    <property type="term" value="F:hydrolase activity, acting on ester bonds"/>
    <property type="evidence" value="ECO:0007669"/>
    <property type="project" value="UniProtKB-ARBA"/>
</dbReference>
<dbReference type="PANTHER" id="PTHR43775">
    <property type="entry name" value="FATTY ACID SYNTHASE"/>
    <property type="match status" value="1"/>
</dbReference>
<dbReference type="InterPro" id="IPR036736">
    <property type="entry name" value="ACP-like_sf"/>
</dbReference>
<dbReference type="Pfam" id="PF14765">
    <property type="entry name" value="PS-DH"/>
    <property type="match status" value="1"/>
</dbReference>
<dbReference type="SUPFAM" id="SSF47336">
    <property type="entry name" value="ACP-like"/>
    <property type="match status" value="4"/>
</dbReference>
<dbReference type="InterPro" id="IPR016039">
    <property type="entry name" value="Thiolase-like"/>
</dbReference>
<dbReference type="InterPro" id="IPR036412">
    <property type="entry name" value="HAD-like_sf"/>
</dbReference>
<dbReference type="InterPro" id="IPR049900">
    <property type="entry name" value="PKS_mFAS_DH"/>
</dbReference>
<dbReference type="SMART" id="SM00825">
    <property type="entry name" value="PKS_KS"/>
    <property type="match status" value="2"/>
</dbReference>
<dbReference type="Pfam" id="PF02801">
    <property type="entry name" value="Ketoacyl-synt_C"/>
    <property type="match status" value="2"/>
</dbReference>
<reference evidence="14 15" key="1">
    <citation type="journal article" date="2014" name="ISME J.">
        <title>Ecophysiology of Thioploca ingrica as revealed by the complete genome sequence supplemented with proteomic evidence.</title>
        <authorList>
            <person name="Kojima H."/>
            <person name="Ogura Y."/>
            <person name="Yamamoto N."/>
            <person name="Togashi T."/>
            <person name="Mori H."/>
            <person name="Watanabe T."/>
            <person name="Nemoto F."/>
            <person name="Kurokawa K."/>
            <person name="Hayashi T."/>
            <person name="Fukui M."/>
        </authorList>
    </citation>
    <scope>NUCLEOTIDE SEQUENCE [LARGE SCALE GENOMIC DNA]</scope>
</reference>
<feature type="domain" description="Carrier" evidence="11">
    <location>
        <begin position="1004"/>
        <end position="1081"/>
    </location>
</feature>
<feature type="domain" description="Carrier" evidence="11">
    <location>
        <begin position="3490"/>
        <end position="3564"/>
    </location>
</feature>
<dbReference type="InterPro" id="IPR057737">
    <property type="entry name" value="Condensation_MtbB-like"/>
</dbReference>
<comment type="cofactor">
    <cofactor evidence="1">
        <name>pantetheine 4'-phosphate</name>
        <dbReference type="ChEBI" id="CHEBI:47942"/>
    </cofactor>
</comment>
<evidence type="ECO:0000256" key="7">
    <source>
        <dbReference type="ARBA" id="ARBA00054155"/>
    </source>
</evidence>
<dbReference type="InterPro" id="IPR029063">
    <property type="entry name" value="SAM-dependent_MTases_sf"/>
</dbReference>
<dbReference type="InterPro" id="IPR049551">
    <property type="entry name" value="PKS_DH_C"/>
</dbReference>
<dbReference type="PANTHER" id="PTHR43775:SF37">
    <property type="entry name" value="SI:DKEY-61P9.11"/>
    <property type="match status" value="1"/>
</dbReference>
<evidence type="ECO:0000259" key="12">
    <source>
        <dbReference type="PROSITE" id="PS52004"/>
    </source>
</evidence>
<dbReference type="SUPFAM" id="SSF52777">
    <property type="entry name" value="CoA-dependent acyltransferases"/>
    <property type="match status" value="4"/>
</dbReference>
<keyword evidence="4" id="KW-0597">Phosphoprotein</keyword>
<comment type="caution">
    <text evidence="8">Lacks conserved residue(s) required for the propagation of feature annotation.</text>
</comment>
<dbReference type="FunFam" id="3.30.559.10:FF:000023">
    <property type="entry name" value="Non-ribosomal peptide synthetase"/>
    <property type="match status" value="2"/>
</dbReference>
<evidence type="ECO:0000259" key="13">
    <source>
        <dbReference type="PROSITE" id="PS52019"/>
    </source>
</evidence>
<keyword evidence="3" id="KW-0596">Phosphopantetheine</keyword>
<feature type="domain" description="Carrier" evidence="11">
    <location>
        <begin position="2594"/>
        <end position="2668"/>
    </location>
</feature>
<dbReference type="InterPro" id="IPR006342">
    <property type="entry name" value="FkbM_mtfrase"/>
</dbReference>
<feature type="region of interest" description="Disordered" evidence="10">
    <location>
        <begin position="932"/>
        <end position="960"/>
    </location>
</feature>
<evidence type="ECO:0000256" key="10">
    <source>
        <dbReference type="SAM" id="MobiDB-lite"/>
    </source>
</evidence>
<dbReference type="Gene3D" id="3.30.559.10">
    <property type="entry name" value="Chloramphenicol acetyltransferase-like domain"/>
    <property type="match status" value="2"/>
</dbReference>
<dbReference type="NCBIfam" id="TIGR01686">
    <property type="entry name" value="FkbH"/>
    <property type="match status" value="1"/>
</dbReference>
<feature type="compositionally biased region" description="Polar residues" evidence="10">
    <location>
        <begin position="2807"/>
        <end position="2816"/>
    </location>
</feature>
<dbReference type="InterPro" id="IPR014030">
    <property type="entry name" value="Ketoacyl_synth_N"/>
</dbReference>
<dbReference type="CDD" id="cd06558">
    <property type="entry name" value="crotonase-like"/>
    <property type="match status" value="2"/>
</dbReference>
<name>A0A090AEQ9_9GAMM</name>
<dbReference type="FunFam" id="3.40.47.10:FF:000019">
    <property type="entry name" value="Polyketide synthase type I"/>
    <property type="match status" value="2"/>
</dbReference>
<keyword evidence="5" id="KW-0436">Ligase</keyword>
<dbReference type="PROSITE" id="PS50075">
    <property type="entry name" value="CARRIER"/>
    <property type="match status" value="4"/>
</dbReference>
<proteinExistence type="inferred from homology"/>
<dbReference type="PROSITE" id="PS00166">
    <property type="entry name" value="ENOYL_COA_HYDRATASE"/>
    <property type="match status" value="1"/>
</dbReference>
<dbReference type="PROSITE" id="PS00606">
    <property type="entry name" value="KS3_1"/>
    <property type="match status" value="1"/>
</dbReference>
<dbReference type="SUPFAM" id="SSF56784">
    <property type="entry name" value="HAD-like"/>
    <property type="match status" value="1"/>
</dbReference>
<dbReference type="Pfam" id="PF00668">
    <property type="entry name" value="Condensation"/>
    <property type="match status" value="2"/>
</dbReference>
<evidence type="ECO:0000256" key="3">
    <source>
        <dbReference type="ARBA" id="ARBA00022450"/>
    </source>
</evidence>
<dbReference type="Gene3D" id="1.10.1240.100">
    <property type="match status" value="2"/>
</dbReference>
<dbReference type="InterPro" id="IPR001242">
    <property type="entry name" value="Condensation_dom"/>
</dbReference>
<feature type="compositionally biased region" description="Polar residues" evidence="10">
    <location>
        <begin position="948"/>
        <end position="959"/>
    </location>
</feature>
<dbReference type="GO" id="GO:0005737">
    <property type="term" value="C:cytoplasm"/>
    <property type="evidence" value="ECO:0007669"/>
    <property type="project" value="UniProtKB-SubCell"/>
</dbReference>
<dbReference type="Gene3D" id="1.10.1200.10">
    <property type="entry name" value="ACP-like"/>
    <property type="match status" value="4"/>
</dbReference>
<dbReference type="Proteomes" id="UP000031623">
    <property type="component" value="Chromosome"/>
</dbReference>
<dbReference type="Pfam" id="PF22621">
    <property type="entry name" value="CurL-like_PKS_C"/>
    <property type="match status" value="2"/>
</dbReference>
<comment type="pathway">
    <text evidence="2">Lipid metabolism; fatty acid biosynthesis.</text>
</comment>
<comment type="function">
    <text evidence="7">Involved in production of the polyketide antibiotic thailandamide.</text>
</comment>
<feature type="region of interest" description="N-terminal hotdog fold" evidence="8">
    <location>
        <position position="1"/>
    </location>
</feature>
<dbReference type="PROSITE" id="PS52004">
    <property type="entry name" value="KS3_2"/>
    <property type="match status" value="2"/>
</dbReference>
<dbReference type="InterPro" id="IPR023214">
    <property type="entry name" value="HAD_sf"/>
</dbReference>
<keyword evidence="15" id="KW-1185">Reference proteome</keyword>
<dbReference type="InterPro" id="IPR023213">
    <property type="entry name" value="CAT-like_dom_sf"/>
</dbReference>
<dbReference type="Gene3D" id="3.40.50.1110">
    <property type="entry name" value="SGNH hydrolase"/>
    <property type="match status" value="1"/>
</dbReference>
<dbReference type="NCBIfam" id="TIGR01444">
    <property type="entry name" value="fkbM_fam"/>
    <property type="match status" value="1"/>
</dbReference>
<dbReference type="GO" id="GO:0004315">
    <property type="term" value="F:3-oxoacyl-[acyl-carrier-protein] synthase activity"/>
    <property type="evidence" value="ECO:0007669"/>
    <property type="project" value="InterPro"/>
</dbReference>
<organism evidence="14 15">
    <name type="scientific">Thioploca ingrica</name>
    <dbReference type="NCBI Taxonomy" id="40754"/>
    <lineage>
        <taxon>Bacteria</taxon>
        <taxon>Pseudomonadati</taxon>
        <taxon>Pseudomonadota</taxon>
        <taxon>Gammaproteobacteria</taxon>
        <taxon>Thiotrichales</taxon>
        <taxon>Thiotrichaceae</taxon>
        <taxon>Thioploca</taxon>
    </lineage>
</organism>
<dbReference type="SMART" id="SM00823">
    <property type="entry name" value="PKS_PP"/>
    <property type="match status" value="4"/>
</dbReference>
<feature type="domain" description="Ketosynthase family 3 (KS3)" evidence="12">
    <location>
        <begin position="2871"/>
        <end position="3294"/>
    </location>
</feature>
<comment type="similarity">
    <text evidence="9">Belongs to the enoyl-CoA hydratase/isomerase family.</text>
</comment>
<evidence type="ECO:0000256" key="1">
    <source>
        <dbReference type="ARBA" id="ARBA00001957"/>
    </source>
</evidence>
<evidence type="ECO:0000256" key="2">
    <source>
        <dbReference type="ARBA" id="ARBA00005194"/>
    </source>
</evidence>
<feature type="domain" description="Carrier" evidence="11">
    <location>
        <begin position="2718"/>
        <end position="2792"/>
    </location>
</feature>
<dbReference type="SUPFAM" id="SSF53335">
    <property type="entry name" value="S-adenosyl-L-methionine-dependent methyltransferases"/>
    <property type="match status" value="1"/>
</dbReference>
<dbReference type="Gene3D" id="6.20.390.20">
    <property type="match status" value="1"/>
</dbReference>
<keyword evidence="6" id="KW-0808">Transferase</keyword>
<dbReference type="Pfam" id="PF05050">
    <property type="entry name" value="Methyltransf_21"/>
    <property type="match status" value="1"/>
</dbReference>
<dbReference type="InterPro" id="IPR018201">
    <property type="entry name" value="Ketoacyl_synth_AS"/>
</dbReference>
<evidence type="ECO:0000256" key="4">
    <source>
        <dbReference type="ARBA" id="ARBA00022553"/>
    </source>
</evidence>
<dbReference type="InterPro" id="IPR010033">
    <property type="entry name" value="HAD_SF_ppase_IIIC"/>
</dbReference>
<dbReference type="InterPro" id="IPR050091">
    <property type="entry name" value="PKS_NRPS_Biosynth_Enz"/>
</dbReference>
<dbReference type="Gene3D" id="3.10.129.120">
    <property type="match status" value="1"/>
</dbReference>
<feature type="domain" description="Ketosynthase family 3 (KS3)" evidence="12">
    <location>
        <begin position="1146"/>
        <end position="1571"/>
    </location>
</feature>
<dbReference type="GO" id="GO:0071770">
    <property type="term" value="P:DIM/DIP cell wall layer assembly"/>
    <property type="evidence" value="ECO:0007669"/>
    <property type="project" value="TreeGrafter"/>
</dbReference>
<dbReference type="Pfam" id="PF00550">
    <property type="entry name" value="PP-binding"/>
    <property type="match status" value="4"/>
</dbReference>
<dbReference type="GO" id="GO:0005886">
    <property type="term" value="C:plasma membrane"/>
    <property type="evidence" value="ECO:0007669"/>
    <property type="project" value="TreeGrafter"/>
</dbReference>
<dbReference type="PROSITE" id="PS00012">
    <property type="entry name" value="PHOSPHOPANTETHEINE"/>
    <property type="match status" value="2"/>
</dbReference>
<dbReference type="Pfam" id="PF00109">
    <property type="entry name" value="ketoacyl-synt"/>
    <property type="match status" value="2"/>
</dbReference>
<dbReference type="UniPathway" id="UPA00094"/>
<dbReference type="KEGG" id="tig:THII_2201"/>
<evidence type="ECO:0000256" key="9">
    <source>
        <dbReference type="RuleBase" id="RU003707"/>
    </source>
</evidence>
<dbReference type="SUPFAM" id="SSF53901">
    <property type="entry name" value="Thiolase-like"/>
    <property type="match status" value="2"/>
</dbReference>
<dbReference type="InterPro" id="IPR018376">
    <property type="entry name" value="Enoyl-CoA_hyd/isom_CS"/>
</dbReference>
<feature type="region of interest" description="C-terminal hotdog fold" evidence="8">
    <location>
        <begin position="1"/>
        <end position="107"/>
    </location>
</feature>
<dbReference type="InterPro" id="IPR020806">
    <property type="entry name" value="PKS_PP-bd"/>
</dbReference>
<gene>
    <name evidence="14" type="ORF">THII_2201</name>
</gene>
<dbReference type="NCBIfam" id="NF005496">
    <property type="entry name" value="PRK07110.1"/>
    <property type="match status" value="1"/>
</dbReference>
<feature type="domain" description="PKS/mFAS DH" evidence="13">
    <location>
        <begin position="1"/>
        <end position="107"/>
    </location>
</feature>
<protein>
    <submittedName>
        <fullName evidence="14">FkbH-like protein</fullName>
    </submittedName>
</protein>
<dbReference type="Gene3D" id="3.40.50.1000">
    <property type="entry name" value="HAD superfamily/HAD-like"/>
    <property type="match status" value="1"/>
</dbReference>
<dbReference type="HOGENOM" id="CLU_223652_0_0_6"/>
<evidence type="ECO:0000259" key="11">
    <source>
        <dbReference type="PROSITE" id="PS50075"/>
    </source>
</evidence>
<evidence type="ECO:0000256" key="8">
    <source>
        <dbReference type="PROSITE-ProRule" id="PRU01363"/>
    </source>
</evidence>
<evidence type="ECO:0000313" key="14">
    <source>
        <dbReference type="EMBL" id="BAP56498.1"/>
    </source>
</evidence>
<dbReference type="Gene3D" id="3.40.50.150">
    <property type="entry name" value="Vaccinia Virus protein VP39"/>
    <property type="match status" value="1"/>
</dbReference>
<dbReference type="NCBIfam" id="TIGR01681">
    <property type="entry name" value="HAD-SF-IIIC"/>
    <property type="match status" value="1"/>
</dbReference>
<dbReference type="SMART" id="SM01294">
    <property type="entry name" value="PKS_PP_betabranch"/>
    <property type="match status" value="3"/>
</dbReference>
<dbReference type="SUPFAM" id="SSF52096">
    <property type="entry name" value="ClpP/crotonase"/>
    <property type="match status" value="3"/>
</dbReference>
<dbReference type="InterPro" id="IPR036514">
    <property type="entry name" value="SGNH_hydro_sf"/>
</dbReference>
<feature type="region of interest" description="Disordered" evidence="10">
    <location>
        <begin position="2806"/>
        <end position="2856"/>
    </location>
</feature>
<dbReference type="CDD" id="cd19535">
    <property type="entry name" value="Cyc_NRPS"/>
    <property type="match status" value="2"/>
</dbReference>
<dbReference type="STRING" id="40754.THII_2201"/>
<dbReference type="GO" id="GO:0031177">
    <property type="term" value="F:phosphopantetheine binding"/>
    <property type="evidence" value="ECO:0007669"/>
    <property type="project" value="InterPro"/>
</dbReference>
<dbReference type="EMBL" id="AP014633">
    <property type="protein sequence ID" value="BAP56498.1"/>
    <property type="molecule type" value="Genomic_DNA"/>
</dbReference>
<accession>A0A090AEQ9</accession>
<sequence>MGKIVSDSAKESNYHLNPGILDNAIQCALLSLDESQKKPRLFVPFSLGKIIIRQPLTSTCYAKTTLTKGDEAKEFFCLNIVIANEQGQVLVEMTDLCLKAFSRSEANQWAIAATFMAEPIEKPLSAWMTELKWDHTIRFAPYNQIFQELLNPQSVLLQNRSGINTILFRLDDLQSHTVQQFPTVSTPDKDRCLANSKRYTLPNGLEIAHLKSYETHYLYNEIFVEKTYLKHNIELPDGATVLDIGANIGMFSLFVIGHCKNPRIFSFEPSPITFEVLKKNLALYSPQSIPCNVGIADSDREAEFTFYPHSSVFSGFFANDDIDGDALRQAMENELIANHKDRSKESIQAYLDQMLKDRLKKETYRCQLRSLSSLFTEHNIERVNLLKIDAEKCEWDILQSIQDPDWKKIQQVVVEVHDKEGEILSNIQTRLQEKGFTINVLEEKLLEKSGLYNVYGKRSAKQPGQLPSALEQGIENNLNKLLNSLQTVHKTFQVPLLLGICPPSPQLRAILSDQVVQRLETLIQQATNELNRITTVRFSDYESLYGWADYYDAVRDEMGHIPYTPDFYAAMAVVLVRQAHALNRPVYKVIALDCDNTLWSGVVGEQGAEGVNILPGFDALQQFMVEQKCRGMLICLVSKNNEADVKSVFTTREDMKLQWEDLTAWKINWFPKSQNLRELAQELNVGADSIIFVDDNPVECAEVKANCPEVLTLQLPAQSDNIADFLNHVWAFDQVTANLREDSLRTELYQENAKREQFRKTALTFKDFIADLNLKITITAAQSTDYARIAQLTHRTNQFNNHKIPQSESDIEEVLSKPFFSGEVVRVTDQFGDYGLCGVLIYSQQQQKLVVKTFLLSCRALGRGVEHQMLAFLGKKALTQQQDEVEIPFVPTEKNRPMETFLQTIGTPSWTQQAEQIVYAFSAKELSNLVFSPPETEQDPKNDAEIPTNRSRWQTSPANESELMQRLANQRSCLEAILPTTEEVIETTTSNATAQPEETRLLEETADYINSTILKNVCTILDVEEASFSSTEAFSDIGLDSWGSVDLIAKLSETFDIVLPTTTLFDYTCVTDLSNYITSKYGETIRRNNSKVAKTKPTKLDAIPSTEASITQPNRQTKTVTPPSSLPSVEISAVRPKKSTQRIVNNEKVAVIGMSGRFPGADSIEEFWQLLIEGKSGITEVPPERWNVVTHYDPDSQIPNKTYSKWGGFLKDIDQFDAPFFKISRREAQQIDPQQRFFLEESWRALEHAGYINTNVENNRWGVFVGTDAGDYHLTLQQAGIPLEAPAFMGNHASVLAARIAYYLNLKGAALAVDTACSSSLAAVHLACESLLTGEMDLALAGGVSIRTTANFFILSSKAGMLAADGKNKTFDNQADGFVPGEAVGVVVLKRLSEALADNDTIYGVIEGSAMNQDGKTNGITAPSGLSQTELVLNVYKKSGINPSDITYVEAHGTATKLGDPIEVNALTTAFRRYTNQKTFCAIGSAKSNIGHCTHAAGVCGLMKLLLCLYFKKLVPTISFEQANQNIAFDSSPFFVNTALQDWTIAPNKQRIGAVSSFGFSGTNVHMVVSEAPVSTLKKRQTKPSYLVTLSAKTITALNQQCANLAQWLETGGHAWELADICYTLNLGRYHFEKRWALVVRQSSELKAALKRIQSGEMPKNLLTGNDVAVSVADKAIYKQVLKKVTADLGQLYQNGINTDEYHDLLMALGGLYVKGYMSEMPALYRDQPYQRIGLPTYPFAKERYWAVPIQTQDNKDRATPKPHTQKSQVLAASAPPLPLKLKEGVEPILQKHTLKKPTGISLPVIQASFLEPATVLPTQSKPMVMVNEGRSITPVVDSVNYGKGVFGLRITSSTTQNRLSEPLIKDLQQELVKLTTESQLSVLILSGLDSWFLTGERSEYNDVLRHKLHLTIAEFPMLTIAALKGNATGIGMLLAALCDFMICGQDAQYSYTDPIKGLFPTTPEEGIWVERLGLVQAREFLYSVQGSVSGKWLQQQGWHCMVEPSSQVESTARKLATDLAEMPQQSLHLLKGRLSANLLNRAKALTEVLVRSSAEVSDQRTIRSASLDTVVTITSSSPLLHLEMYDAVVLWVKLCPTQSLSSDTTEVTQLLTAALEDLFSQIANSTQVSVVVISGFNSDAISIAPPAQSVSVIHQLTSLFLDASVPIIAALDSDTRQMAWFVALFGDACFYSDSGRYAMGNIAEYHLLTKEIVTLVSLRFEAYLGQEMLFTGTEYSGQELQQRVKTLKVVPANQVLKTSLSLAKSWSKLPSDIRSDWKRRNATTIRRQIAQRPDWPEHQTETGEKLLAQFTEIALTSKVIQATINPEGIVTVTMEDRKAKNMFSDAFIQGVTEVFQRIDQILGIKVVILTGFDTYFSAGGTQEGLQAIQDGTIKYSDAPIFELPMRCKVPVIAAMQGHAIGGGWALGMFADFILYSDESVYTCNFMRFGFTPGAGCTLLFPWQLGKDLSNEILFTAKDYKGAKLRHRGISMPVLPRKQMLESAEALAKKIVQLPIKTIVGLKHLFTQPLRNQLEETYRLELAMHEKTFVNNASTLSKIQSNFPQGLRENNTQENQTVQPSNEVLSTPSPNQLPAIYATLKKLLAEELYVAESEISSNTQFVDLGLDSITGVTWIQKINREYGTSLAATKVYVYPTLSKMSEYVFSKVVQQPANRPVSSPIVSDLSDKLPKTLAETLDLPVKNSTSTPTKSESLPSISVIQATLKKMLAEELYMDESEIQNDVQFADLGLDSITGVTWIQKINSEYGTSLAATKVYAYPTLSEMSQYVRNKTQKQATVEKAIAPTSLALTPESSQPPAALTTPKPLKNRSTASLAGTPPGVKLADANPPKPNPSVVKSAVSETLRSPQNTNQAIAVIGMAGKFPQADNLQTFWENIISGKDCVTEISADRWDMDTYYNADPNKLGTTDCRWMGAIEGYDQFDASFFNISASEAESMEPQQRLFLETCWHSIEDSGTDPTTLSGTNCGVFVGCIGNDYGQLSPDAGLTANGLMGGAPSVLSARIAYFLNLQGPCLSIDTACSSSLVAIANACDSLVTQNCDAALAGGVFMMPTPSMHIMTSKSGMLSKAGRCFTFDQRADGFVLAESVGVLFLKRLADAQRDNDPIQGIIRGWGVNQDGKTNGINAPNPHSQTRLQRQIYDRFQINPEWISLIEAHGTGTKLGDAMEVEGLIDTFKKYTQQTNYCALGSVKSNIGHSLTAAGVAGVIKLLLAFKHKKLPLTIHVDQLNEFIGLTGSPFYINTTNQEWEAPDQRGRWAAINSFGLNGTNAHVVLSEPIFQAVSKNKETLPNTEQVLTLSTQTPSQLIPYARRVLAYINETPHLSLVDVLVTFQVGRPALKHRVAMVVADRNELIQTLQSYIEGQSPANLFMGEQKKEADWPDTTDNINTLIARRKFKALAKLWVAGNTIDWAKLYAPMSVRRLSGLPCYPFAEERYWISTSQSASDQLKKSAELSAATSSNPPINKELSLKTKTLMFVKQLIAQQLSISPSELDPDQGFFEMGLSSHQLLKMTHEIKKTVDSAFSPILFYKAPTPQALTTHLVNTYPGALERMSDLIDPEPTLVITPSQADRYAPFPLSDIQESFLVGRKIGTDKSVGCHVYFEMTFEKLDIYRLNMAWQRLIDYHDMLRAVILPSGLQNVLSAVPKYKIKVSDLRRKNQDEQAQYLSQLRDRMSQQVYTAEQWPLFEVRISVCSERQVVHFSIDELIIDASGLGLLLQQWKKLYTNLDWELPKLTLSFRDFMVASKKLENSRQYQRDLDYWVTQLNSLPPGPQLPLNPRLADTQTVDVYTRTRLKGTLKSAQWQPLKQTILSLNCSPTTVLLIVFSEVLRLWGIVDDRPQEACSIILTLFNRLNHPELDHILGPFITTNIFVKTENNTASMAEQLQSAQKQLLSDLDHTTVSGIGVLRTLKKRHSISNTLSLPVVFTSLLGNKDWKMDDSFFEVITYFVSQTPQVYLDHQVYEHEEALRFNWDVAKDYFAPSVVNALFSDYIRALEELASTTDQWATEPWIFRKSTAEQLHLESFAEQRFTPFPLTDQQQAYAFGRSQVGAQMSPQFYIDFEAENLDVPRLEEAWQKVMASHEMLITIIQPNGTQQIQSKVPKYKIEVTDLRSENPKVIEDTLKNIESSMVTRFCPLGEWPYFELRVSRINEVVSRIHFSIDLMIADATSIELLQQALFYFYENSTAPVQKYSISFGDYILSRQEYRKTDGYQASFNYWKNKFVDIPPGPDLPMISYTPAPKTERLQGVLKPWNALKKMAQNLGVTPSTLLLAAYAEVLAAWSTSDTFSIVIPSWERPQVHPEINQVVGDFTSMSWVVVSKAEKPFEEKVRDYFSTMQEDLSHRRVSGLKALRTVVSKNKPNQQTLSFPIVFSNLTTSSGFRLPEGFKSGKSLSQTPQVHLDNISSEHGDHLRLNWDVTQGLFPEGIMQAMFKGYQRVLEHLAATPDSLKDIHFKQLINAKPDVYMVVGSA</sequence>
<dbReference type="InterPro" id="IPR029045">
    <property type="entry name" value="ClpP/crotonase-like_dom_sf"/>
</dbReference>
<dbReference type="GO" id="GO:0004312">
    <property type="term" value="F:fatty acid synthase activity"/>
    <property type="evidence" value="ECO:0007669"/>
    <property type="project" value="TreeGrafter"/>
</dbReference>
<dbReference type="InterPro" id="IPR001753">
    <property type="entry name" value="Enoyl-CoA_hydra/iso"/>
</dbReference>
<dbReference type="Gene3D" id="3.40.47.10">
    <property type="match status" value="2"/>
</dbReference>
<dbReference type="InterPro" id="IPR020841">
    <property type="entry name" value="PKS_Beta-ketoAc_synthase_dom"/>
</dbReference>
<dbReference type="InterPro" id="IPR006162">
    <property type="entry name" value="Ppantetheine_attach_site"/>
</dbReference>